<dbReference type="InterPro" id="IPR017452">
    <property type="entry name" value="GPCR_Rhodpsn_7TM"/>
</dbReference>
<feature type="compositionally biased region" description="Polar residues" evidence="5">
    <location>
        <begin position="350"/>
        <end position="381"/>
    </location>
</feature>
<dbReference type="PANTHER" id="PTHR15177:SF2">
    <property type="entry name" value="G-PROTEIN COUPLED RECEPTOR 143"/>
    <property type="match status" value="1"/>
</dbReference>
<keyword evidence="2 6" id="KW-0812">Transmembrane</keyword>
<keyword evidence="9" id="KW-1185">Reference proteome</keyword>
<feature type="transmembrane region" description="Helical" evidence="6">
    <location>
        <begin position="32"/>
        <end position="53"/>
    </location>
</feature>
<dbReference type="GO" id="GO:0035643">
    <property type="term" value="F:L-DOPA receptor activity"/>
    <property type="evidence" value="ECO:0007669"/>
    <property type="project" value="TreeGrafter"/>
</dbReference>
<accession>A0AAV7X2Q6</accession>
<dbReference type="AlphaFoldDB" id="A0AAV7X2Q6"/>
<feature type="transmembrane region" description="Helical" evidence="6">
    <location>
        <begin position="109"/>
        <end position="131"/>
    </location>
</feature>
<dbReference type="PROSITE" id="PS50262">
    <property type="entry name" value="G_PROTEIN_RECEP_F1_2"/>
    <property type="match status" value="1"/>
</dbReference>
<keyword evidence="3 6" id="KW-1133">Transmembrane helix</keyword>
<feature type="transmembrane region" description="Helical" evidence="6">
    <location>
        <begin position="151"/>
        <end position="174"/>
    </location>
</feature>
<reference evidence="8" key="1">
    <citation type="submission" date="2022-12" db="EMBL/GenBank/DDBJ databases">
        <title>Chromosome-level genome assembly of the bean flower thrips Megalurothrips usitatus.</title>
        <authorList>
            <person name="Ma L."/>
            <person name="Liu Q."/>
            <person name="Li H."/>
            <person name="Cai W."/>
        </authorList>
    </citation>
    <scope>NUCLEOTIDE SEQUENCE</scope>
    <source>
        <strain evidence="8">Cailab_2022a</strain>
    </source>
</reference>
<evidence type="ECO:0000256" key="2">
    <source>
        <dbReference type="ARBA" id="ARBA00022692"/>
    </source>
</evidence>
<protein>
    <recommendedName>
        <fullName evidence="7">G-protein coupled receptors family 1 profile domain-containing protein</fullName>
    </recommendedName>
</protein>
<sequence length="381" mass="42284">MADPTIQTFCCHQPDKADSSVDIMQAFNSNSYSTVCLISSSIGILGAVYQVLPREEPYLSHRWLTQSTTRGRQLVVWLAVADLLASLGVFIRSALWLNYKSLMNPDSDSTVLFCAIVSAWIQYFYTATWFWTLCYAIDMRLVLRERPGHPVLYHLCCWLIPGILTSVGLSILYIPDANCHNLKSLGSAVLHILPNYLATYVPMALVMVVNPILYCDVARAVHTAVVCSLAQFTSKERGLVDTVRLKLALINLAFYVCWLPNIINGVLLWTLWYDLPSNVIISLWYIMAVTNPLQALFNSMVYRRWTGGPDKVYIPCRKLSGRSALNDPMDDDRPPPPDSTESTPLLDAPSTKSTASNSSLPVSLTPSSHQRAAASSISGAK</sequence>
<dbReference type="GO" id="GO:0035240">
    <property type="term" value="F:dopamine binding"/>
    <property type="evidence" value="ECO:0007669"/>
    <property type="project" value="InterPro"/>
</dbReference>
<dbReference type="SUPFAM" id="SSF81321">
    <property type="entry name" value="Family A G protein-coupled receptor-like"/>
    <property type="match status" value="1"/>
</dbReference>
<feature type="transmembrane region" description="Helical" evidence="6">
    <location>
        <begin position="74"/>
        <end position="97"/>
    </location>
</feature>
<dbReference type="PANTHER" id="PTHR15177">
    <property type="entry name" value="G-PROTEIN COUPLED RECEPTOR 143"/>
    <property type="match status" value="1"/>
</dbReference>
<dbReference type="GO" id="GO:0005886">
    <property type="term" value="C:plasma membrane"/>
    <property type="evidence" value="ECO:0007669"/>
    <property type="project" value="TreeGrafter"/>
</dbReference>
<feature type="transmembrane region" description="Helical" evidence="6">
    <location>
        <begin position="279"/>
        <end position="297"/>
    </location>
</feature>
<dbReference type="PRINTS" id="PR00965">
    <property type="entry name" value="OCULARALBNSM"/>
</dbReference>
<organism evidence="8 9">
    <name type="scientific">Megalurothrips usitatus</name>
    <name type="common">bean blossom thrips</name>
    <dbReference type="NCBI Taxonomy" id="439358"/>
    <lineage>
        <taxon>Eukaryota</taxon>
        <taxon>Metazoa</taxon>
        <taxon>Ecdysozoa</taxon>
        <taxon>Arthropoda</taxon>
        <taxon>Hexapoda</taxon>
        <taxon>Insecta</taxon>
        <taxon>Pterygota</taxon>
        <taxon>Neoptera</taxon>
        <taxon>Paraneoptera</taxon>
        <taxon>Thysanoptera</taxon>
        <taxon>Terebrantia</taxon>
        <taxon>Thripoidea</taxon>
        <taxon>Thripidae</taxon>
        <taxon>Megalurothrips</taxon>
    </lineage>
</organism>
<dbReference type="GO" id="GO:0050848">
    <property type="term" value="P:regulation of calcium-mediated signaling"/>
    <property type="evidence" value="ECO:0007669"/>
    <property type="project" value="TreeGrafter"/>
</dbReference>
<dbReference type="Gene3D" id="1.20.1070.10">
    <property type="entry name" value="Rhodopsin 7-helix transmembrane proteins"/>
    <property type="match status" value="1"/>
</dbReference>
<comment type="subcellular location">
    <subcellularLocation>
        <location evidence="1">Membrane</location>
    </subcellularLocation>
</comment>
<feature type="transmembrane region" description="Helical" evidence="6">
    <location>
        <begin position="194"/>
        <end position="214"/>
    </location>
</feature>
<dbReference type="GO" id="GO:0072544">
    <property type="term" value="F:L-DOPA binding"/>
    <property type="evidence" value="ECO:0007669"/>
    <property type="project" value="InterPro"/>
</dbReference>
<comment type="caution">
    <text evidence="8">The sequence shown here is derived from an EMBL/GenBank/DDBJ whole genome shotgun (WGS) entry which is preliminary data.</text>
</comment>
<feature type="region of interest" description="Disordered" evidence="5">
    <location>
        <begin position="323"/>
        <end position="381"/>
    </location>
</feature>
<feature type="domain" description="G-protein coupled receptors family 1 profile" evidence="7">
    <location>
        <begin position="43"/>
        <end position="302"/>
    </location>
</feature>
<evidence type="ECO:0000313" key="8">
    <source>
        <dbReference type="EMBL" id="KAJ1520194.1"/>
    </source>
</evidence>
<evidence type="ECO:0000256" key="3">
    <source>
        <dbReference type="ARBA" id="ARBA00022989"/>
    </source>
</evidence>
<evidence type="ECO:0000259" key="7">
    <source>
        <dbReference type="PROSITE" id="PS50262"/>
    </source>
</evidence>
<dbReference type="GO" id="GO:0032438">
    <property type="term" value="P:melanosome organization"/>
    <property type="evidence" value="ECO:0007669"/>
    <property type="project" value="TreeGrafter"/>
</dbReference>
<proteinExistence type="predicted"/>
<dbReference type="GO" id="GO:0072545">
    <property type="term" value="F:L-tyrosine binding"/>
    <property type="evidence" value="ECO:0007669"/>
    <property type="project" value="InterPro"/>
</dbReference>
<dbReference type="Proteomes" id="UP001075354">
    <property type="component" value="Chromosome 15"/>
</dbReference>
<keyword evidence="4 6" id="KW-0472">Membrane</keyword>
<evidence type="ECO:0000256" key="5">
    <source>
        <dbReference type="SAM" id="MobiDB-lite"/>
    </source>
</evidence>
<dbReference type="InterPro" id="IPR001414">
    <property type="entry name" value="GPR143"/>
</dbReference>
<dbReference type="EMBL" id="JAPTSV010000015">
    <property type="protein sequence ID" value="KAJ1520194.1"/>
    <property type="molecule type" value="Genomic_DNA"/>
</dbReference>
<feature type="transmembrane region" description="Helical" evidence="6">
    <location>
        <begin position="252"/>
        <end position="273"/>
    </location>
</feature>
<evidence type="ECO:0000313" key="9">
    <source>
        <dbReference type="Proteomes" id="UP001075354"/>
    </source>
</evidence>
<gene>
    <name evidence="8" type="ORF">ONE63_004406</name>
</gene>
<name>A0AAV7X2Q6_9NEOP</name>
<evidence type="ECO:0000256" key="1">
    <source>
        <dbReference type="ARBA" id="ARBA00004370"/>
    </source>
</evidence>
<dbReference type="Pfam" id="PF02101">
    <property type="entry name" value="Ocular_alb"/>
    <property type="match status" value="1"/>
</dbReference>
<evidence type="ECO:0000256" key="6">
    <source>
        <dbReference type="SAM" id="Phobius"/>
    </source>
</evidence>
<evidence type="ECO:0000256" key="4">
    <source>
        <dbReference type="ARBA" id="ARBA00023136"/>
    </source>
</evidence>